<dbReference type="EMBL" id="VCHE01000058">
    <property type="protein sequence ID" value="KAB2573483.1"/>
    <property type="molecule type" value="Genomic_DNA"/>
</dbReference>
<sequence>MSQTAVVHELQHLHGDGAAIAVVATPAAARQSINELEEANSRSGSDDAPQQQQLSLFRLGTIAAAITGVLVASSMTTGLITVALPTMAKDLEIPEHLLLWPASIYGLTSGCSLLLAGAIADYVGSRPVYLVGCLLLSLSMLASGLARTSTQIIVFRGFQGVAASCCLPTAVSLMSEYFPGGRRRNVGFAIMGAGQPLGFSLGLFLSGFFVDSIGWRYSWYLAAAVSMAVFVVAIWALPRKKKRADVRVSWHGLFRQLDVVGAGMASACLGILSYVLAMISDGPSQIKQGRNIALLCVAGALLPTFIFWMDLRTKKNMTALIPNALWKKTAFSTICVMVFFTWAVLNAVNFYSSLFFQDVQSLPALQTSLRFLPNAISGIILSIGTGMILHKFSAYWIVLAASVISALSPMLFAIAEPTWSYWYAQFWAMLLSAVAVDVLFVVSTLVITNIFPPSTQALAGAVFNTVAQFGGAVGLAVMAVISSNVTEQSDYAVKTSPPALLEGYRAAFWACFAAMILSVGIGCAGLRDVGKFGVKVE</sequence>
<keyword evidence="4 5" id="KW-0472">Membrane</keyword>
<feature type="transmembrane region" description="Helical" evidence="5">
    <location>
        <begin position="186"/>
        <end position="205"/>
    </location>
</feature>
<dbReference type="PANTHER" id="PTHR42718:SF10">
    <property type="entry name" value="TRANSPORTER, PUTATIVE (AFU_ORTHOLOGUE AFUA_8G06760)-RELATED"/>
    <property type="match status" value="1"/>
</dbReference>
<feature type="transmembrane region" description="Helical" evidence="5">
    <location>
        <begin position="506"/>
        <end position="526"/>
    </location>
</feature>
<dbReference type="SUPFAM" id="SSF103473">
    <property type="entry name" value="MFS general substrate transporter"/>
    <property type="match status" value="1"/>
</dbReference>
<protein>
    <submittedName>
        <fullName evidence="7">Efflux pump terJ</fullName>
    </submittedName>
</protein>
<organism evidence="7 8">
    <name type="scientific">Lasiodiplodia theobromae</name>
    <dbReference type="NCBI Taxonomy" id="45133"/>
    <lineage>
        <taxon>Eukaryota</taxon>
        <taxon>Fungi</taxon>
        <taxon>Dikarya</taxon>
        <taxon>Ascomycota</taxon>
        <taxon>Pezizomycotina</taxon>
        <taxon>Dothideomycetes</taxon>
        <taxon>Dothideomycetes incertae sedis</taxon>
        <taxon>Botryosphaeriales</taxon>
        <taxon>Botryosphaeriaceae</taxon>
        <taxon>Lasiodiplodia</taxon>
    </lineage>
</organism>
<gene>
    <name evidence="7" type="primary">terJ_0</name>
    <name evidence="7" type="ORF">DBV05_g7899</name>
</gene>
<feature type="transmembrane region" description="Helical" evidence="5">
    <location>
        <begin position="259"/>
        <end position="280"/>
    </location>
</feature>
<evidence type="ECO:0000256" key="2">
    <source>
        <dbReference type="ARBA" id="ARBA00022692"/>
    </source>
</evidence>
<dbReference type="PANTHER" id="PTHR42718">
    <property type="entry name" value="MAJOR FACILITATOR SUPERFAMILY MULTIDRUG TRANSPORTER MFSC"/>
    <property type="match status" value="1"/>
</dbReference>
<feature type="transmembrane region" description="Helical" evidence="5">
    <location>
        <begin position="292"/>
        <end position="309"/>
    </location>
</feature>
<dbReference type="GO" id="GO:0022857">
    <property type="term" value="F:transmembrane transporter activity"/>
    <property type="evidence" value="ECO:0007669"/>
    <property type="project" value="InterPro"/>
</dbReference>
<keyword evidence="2 5" id="KW-0812">Transmembrane</keyword>
<feature type="transmembrane region" description="Helical" evidence="5">
    <location>
        <begin position="217"/>
        <end position="238"/>
    </location>
</feature>
<feature type="transmembrane region" description="Helical" evidence="5">
    <location>
        <begin position="97"/>
        <end position="116"/>
    </location>
</feature>
<feature type="transmembrane region" description="Helical" evidence="5">
    <location>
        <begin position="128"/>
        <end position="146"/>
    </location>
</feature>
<evidence type="ECO:0000313" key="8">
    <source>
        <dbReference type="Proteomes" id="UP000325902"/>
    </source>
</evidence>
<feature type="transmembrane region" description="Helical" evidence="5">
    <location>
        <begin position="59"/>
        <end position="85"/>
    </location>
</feature>
<evidence type="ECO:0000256" key="5">
    <source>
        <dbReference type="SAM" id="Phobius"/>
    </source>
</evidence>
<dbReference type="PROSITE" id="PS50850">
    <property type="entry name" value="MFS"/>
    <property type="match status" value="1"/>
</dbReference>
<dbReference type="Gene3D" id="1.20.1250.20">
    <property type="entry name" value="MFS general substrate transporter like domains"/>
    <property type="match status" value="2"/>
</dbReference>
<feature type="transmembrane region" description="Helical" evidence="5">
    <location>
        <begin position="396"/>
        <end position="415"/>
    </location>
</feature>
<feature type="transmembrane region" description="Helical" evidence="5">
    <location>
        <begin position="330"/>
        <end position="351"/>
    </location>
</feature>
<name>A0A5N5D6T0_9PEZI</name>
<feature type="transmembrane region" description="Helical" evidence="5">
    <location>
        <begin position="152"/>
        <end position="174"/>
    </location>
</feature>
<evidence type="ECO:0000313" key="7">
    <source>
        <dbReference type="EMBL" id="KAB2573483.1"/>
    </source>
</evidence>
<comment type="caution">
    <text evidence="7">The sequence shown here is derived from an EMBL/GenBank/DDBJ whole genome shotgun (WGS) entry which is preliminary data.</text>
</comment>
<keyword evidence="8" id="KW-1185">Reference proteome</keyword>
<evidence type="ECO:0000256" key="3">
    <source>
        <dbReference type="ARBA" id="ARBA00022989"/>
    </source>
</evidence>
<feature type="transmembrane region" description="Helical" evidence="5">
    <location>
        <begin position="458"/>
        <end position="481"/>
    </location>
</feature>
<feature type="transmembrane region" description="Helical" evidence="5">
    <location>
        <begin position="427"/>
        <end position="451"/>
    </location>
</feature>
<dbReference type="AlphaFoldDB" id="A0A5N5D6T0"/>
<keyword evidence="3 5" id="KW-1133">Transmembrane helix</keyword>
<dbReference type="OrthoDB" id="2130629at2759"/>
<dbReference type="InterPro" id="IPR020846">
    <property type="entry name" value="MFS_dom"/>
</dbReference>
<comment type="subcellular location">
    <subcellularLocation>
        <location evidence="1">Membrane</location>
        <topology evidence="1">Multi-pass membrane protein</topology>
    </subcellularLocation>
</comment>
<evidence type="ECO:0000259" key="6">
    <source>
        <dbReference type="PROSITE" id="PS50850"/>
    </source>
</evidence>
<dbReference type="Proteomes" id="UP000325902">
    <property type="component" value="Unassembled WGS sequence"/>
</dbReference>
<evidence type="ECO:0000256" key="1">
    <source>
        <dbReference type="ARBA" id="ARBA00004141"/>
    </source>
</evidence>
<evidence type="ECO:0000256" key="4">
    <source>
        <dbReference type="ARBA" id="ARBA00023136"/>
    </source>
</evidence>
<dbReference type="InterPro" id="IPR011701">
    <property type="entry name" value="MFS"/>
</dbReference>
<dbReference type="GO" id="GO:0016020">
    <property type="term" value="C:membrane"/>
    <property type="evidence" value="ECO:0007669"/>
    <property type="project" value="UniProtKB-SubCell"/>
</dbReference>
<feature type="domain" description="Major facilitator superfamily (MFS) profile" evidence="6">
    <location>
        <begin position="62"/>
        <end position="530"/>
    </location>
</feature>
<dbReference type="InterPro" id="IPR036259">
    <property type="entry name" value="MFS_trans_sf"/>
</dbReference>
<accession>A0A5N5D6T0</accession>
<proteinExistence type="predicted"/>
<dbReference type="Pfam" id="PF07690">
    <property type="entry name" value="MFS_1"/>
    <property type="match status" value="1"/>
</dbReference>
<reference evidence="7 8" key="1">
    <citation type="journal article" date="2019" name="Sci. Rep.">
        <title>A multi-omics analysis of the grapevine pathogen Lasiodiplodia theobromae reveals that temperature affects the expression of virulence- and pathogenicity-related genes.</title>
        <authorList>
            <person name="Felix C."/>
            <person name="Meneses R."/>
            <person name="Goncalves M.F.M."/>
            <person name="Tilleman L."/>
            <person name="Duarte A.S."/>
            <person name="Jorrin-Novo J.V."/>
            <person name="Van de Peer Y."/>
            <person name="Deforce D."/>
            <person name="Van Nieuwerburgh F."/>
            <person name="Esteves A.C."/>
            <person name="Alves A."/>
        </authorList>
    </citation>
    <scope>NUCLEOTIDE SEQUENCE [LARGE SCALE GENOMIC DNA]</scope>
    <source>
        <strain evidence="7 8">LA-SOL3</strain>
    </source>
</reference>